<dbReference type="InterPro" id="IPR036844">
    <property type="entry name" value="Hint_dom_sf"/>
</dbReference>
<dbReference type="Pfam" id="PF22555">
    <property type="entry name" value="DAM-like-phage1"/>
    <property type="match status" value="1"/>
</dbReference>
<dbReference type="Proteomes" id="UP000654471">
    <property type="component" value="Unassembled WGS sequence"/>
</dbReference>
<evidence type="ECO:0000259" key="1">
    <source>
        <dbReference type="SMART" id="SM00306"/>
    </source>
</evidence>
<comment type="caution">
    <text evidence="2">The sequence shown here is derived from an EMBL/GenBank/DDBJ whole genome shotgun (WGS) entry which is preliminary data.</text>
</comment>
<evidence type="ECO:0000313" key="3">
    <source>
        <dbReference type="Proteomes" id="UP000654471"/>
    </source>
</evidence>
<dbReference type="CDD" id="cd00081">
    <property type="entry name" value="Hint"/>
    <property type="match status" value="1"/>
</dbReference>
<accession>A0ABQ2VPB4</accession>
<dbReference type="SUPFAM" id="SSF51294">
    <property type="entry name" value="Hedgehog/intein (Hint) domain"/>
    <property type="match status" value="1"/>
</dbReference>
<dbReference type="Gene3D" id="2.170.16.10">
    <property type="entry name" value="Hedgehog/Intein (Hint) domain"/>
    <property type="match status" value="1"/>
</dbReference>
<keyword evidence="3" id="KW-1185">Reference proteome</keyword>
<dbReference type="InterPro" id="IPR054341">
    <property type="entry name" value="GNAT-like_N"/>
</dbReference>
<evidence type="ECO:0000313" key="2">
    <source>
        <dbReference type="EMBL" id="GGV02556.1"/>
    </source>
</evidence>
<dbReference type="InterPro" id="IPR003587">
    <property type="entry name" value="Hint_dom_N"/>
</dbReference>
<dbReference type="SMART" id="SM00306">
    <property type="entry name" value="HintN"/>
    <property type="match status" value="1"/>
</dbReference>
<feature type="domain" description="Hint" evidence="1">
    <location>
        <begin position="170"/>
        <end position="280"/>
    </location>
</feature>
<organism evidence="2 3">
    <name type="scientific">Streptomyces albospinus</name>
    <dbReference type="NCBI Taxonomy" id="285515"/>
    <lineage>
        <taxon>Bacteria</taxon>
        <taxon>Bacillati</taxon>
        <taxon>Actinomycetota</taxon>
        <taxon>Actinomycetes</taxon>
        <taxon>Kitasatosporales</taxon>
        <taxon>Streptomycetaceae</taxon>
        <taxon>Streptomyces</taxon>
    </lineage>
</organism>
<sequence>MFQSTIPGPIRAIVPETAASWPRGEVFVPCCGNFTIERSLADMGFALHSSDVSIYTTAIGRWLTGQPVGIQLREESMDQLDWSAGSLGDVVGTVATMMLSTRFLASVGREGLWHERVARSYRDQWQAKHTETVERLSRADLHLASYEAEDVRSWLKKVPGEDPACSFPPFFCLAPHERILTSDLRWVPCGELAVGDEILTFDEYPTEGIRCRRWRFATITRSEPAAKECVRVHLENGDSVVCTADHPWLADRCRHAGGGRRGWVRAERLQNEAADVLRLLNTWEPARTYDAGWMAGMFDGEGSISLGSAPKLTIAQKPGPITDRALEQRGHAGSPPPSADARMACWASRSREVSAKHRGRWGHFGLAG</sequence>
<dbReference type="EMBL" id="BMRP01000078">
    <property type="protein sequence ID" value="GGV02556.1"/>
    <property type="molecule type" value="Genomic_DNA"/>
</dbReference>
<name>A0ABQ2VPB4_9ACTN</name>
<protein>
    <recommendedName>
        <fullName evidence="1">Hint domain-containing protein</fullName>
    </recommendedName>
</protein>
<dbReference type="PROSITE" id="PS50817">
    <property type="entry name" value="INTEIN_N_TER"/>
    <property type="match status" value="1"/>
</dbReference>
<dbReference type="InterPro" id="IPR006141">
    <property type="entry name" value="Intein_N"/>
</dbReference>
<proteinExistence type="predicted"/>
<dbReference type="RefSeq" id="WP_189308505.1">
    <property type="nucleotide sequence ID" value="NZ_BMRP01000078.1"/>
</dbReference>
<gene>
    <name evidence="2" type="ORF">GCM10010211_82390</name>
</gene>
<reference evidence="3" key="1">
    <citation type="journal article" date="2019" name="Int. J. Syst. Evol. Microbiol.">
        <title>The Global Catalogue of Microorganisms (GCM) 10K type strain sequencing project: providing services to taxonomists for standard genome sequencing and annotation.</title>
        <authorList>
            <consortium name="The Broad Institute Genomics Platform"/>
            <consortium name="The Broad Institute Genome Sequencing Center for Infectious Disease"/>
            <person name="Wu L."/>
            <person name="Ma J."/>
        </authorList>
    </citation>
    <scope>NUCLEOTIDE SEQUENCE [LARGE SCALE GENOMIC DNA]</scope>
    <source>
        <strain evidence="3">JCM 3399</strain>
    </source>
</reference>